<keyword evidence="1" id="KW-1185">Reference proteome</keyword>
<sequence>MHSHYSIGRRGTKFCKRTDGGDICGGCGGCSIGGLDNELADWPTRRAKGSSGQVLSGQSAVESVIRRANNGKGSIAKIVDQIFVPNARRAVVLCPN</sequence>
<dbReference type="Proteomes" id="UP000887572">
    <property type="component" value="Unplaced"/>
</dbReference>
<name>A0A914IBM2_GLORO</name>
<evidence type="ECO:0000313" key="2">
    <source>
        <dbReference type="WBParaSite" id="Gr19_v10_g8711.t1"/>
    </source>
</evidence>
<reference evidence="2" key="1">
    <citation type="submission" date="2022-11" db="UniProtKB">
        <authorList>
            <consortium name="WormBaseParasite"/>
        </authorList>
    </citation>
    <scope>IDENTIFICATION</scope>
</reference>
<dbReference type="WBParaSite" id="Gr19_v10_g8711.t1">
    <property type="protein sequence ID" value="Gr19_v10_g8711.t1"/>
    <property type="gene ID" value="Gr19_v10_g8711"/>
</dbReference>
<accession>A0A914IBM2</accession>
<organism evidence="1 2">
    <name type="scientific">Globodera rostochiensis</name>
    <name type="common">Golden nematode worm</name>
    <name type="synonym">Heterodera rostochiensis</name>
    <dbReference type="NCBI Taxonomy" id="31243"/>
    <lineage>
        <taxon>Eukaryota</taxon>
        <taxon>Metazoa</taxon>
        <taxon>Ecdysozoa</taxon>
        <taxon>Nematoda</taxon>
        <taxon>Chromadorea</taxon>
        <taxon>Rhabditida</taxon>
        <taxon>Tylenchina</taxon>
        <taxon>Tylenchomorpha</taxon>
        <taxon>Tylenchoidea</taxon>
        <taxon>Heteroderidae</taxon>
        <taxon>Heteroderinae</taxon>
        <taxon>Globodera</taxon>
    </lineage>
</organism>
<evidence type="ECO:0000313" key="1">
    <source>
        <dbReference type="Proteomes" id="UP000887572"/>
    </source>
</evidence>
<protein>
    <submittedName>
        <fullName evidence="2">Uncharacterized protein</fullName>
    </submittedName>
</protein>
<dbReference type="AlphaFoldDB" id="A0A914IBM2"/>
<proteinExistence type="predicted"/>